<evidence type="ECO:0000313" key="2">
    <source>
        <dbReference type="Proteomes" id="UP000219897"/>
    </source>
</evidence>
<comment type="caution">
    <text evidence="1">The sequence shown here is derived from an EMBL/GenBank/DDBJ whole genome shotgun (WGS) entry which is preliminary data.</text>
</comment>
<organism evidence="1 2">
    <name type="scientific">Bacillus thuringiensis</name>
    <dbReference type="NCBI Taxonomy" id="1428"/>
    <lineage>
        <taxon>Bacteria</taxon>
        <taxon>Bacillati</taxon>
        <taxon>Bacillota</taxon>
        <taxon>Bacilli</taxon>
        <taxon>Bacillales</taxon>
        <taxon>Bacillaceae</taxon>
        <taxon>Bacillus</taxon>
        <taxon>Bacillus cereus group</taxon>
    </lineage>
</organism>
<proteinExistence type="predicted"/>
<gene>
    <name evidence="1" type="ORF">CN495_32430</name>
</gene>
<dbReference type="RefSeq" id="WP_098222192.1">
    <property type="nucleotide sequence ID" value="NZ_NUUZ01000075.1"/>
</dbReference>
<protein>
    <submittedName>
        <fullName evidence="1">Uncharacterized protein</fullName>
    </submittedName>
</protein>
<reference evidence="1 2" key="1">
    <citation type="submission" date="2017-09" db="EMBL/GenBank/DDBJ databases">
        <title>Large-scale bioinformatics analysis of Bacillus genomes uncovers conserved roles of natural products in bacterial physiology.</title>
        <authorList>
            <consortium name="Agbiome Team Llc"/>
            <person name="Bleich R.M."/>
            <person name="Kirk G.J."/>
            <person name="Santa Maria K.C."/>
            <person name="Allen S.E."/>
            <person name="Farag S."/>
            <person name="Shank E.A."/>
            <person name="Bowers A."/>
        </authorList>
    </citation>
    <scope>NUCLEOTIDE SEQUENCE [LARGE SCALE GENOMIC DNA]</scope>
    <source>
        <strain evidence="1 2">AFS005140</strain>
    </source>
</reference>
<name>A0ABD6RWG0_BACTU</name>
<dbReference type="EMBL" id="NTYF01000189">
    <property type="protein sequence ID" value="PER42732.1"/>
    <property type="molecule type" value="Genomic_DNA"/>
</dbReference>
<accession>A0ABD6RWG0</accession>
<dbReference type="Proteomes" id="UP000219897">
    <property type="component" value="Unassembled WGS sequence"/>
</dbReference>
<sequence>MSSNNFFPSLTSIHLQTESESPELVLYTDGRINILHISCSIGGLLQRTIPSLHETLDYVAVYFTLYHQFGGRETTIVRRYMLEFDPQEIDMKSNTEHAELEIPIDDDFSKVDFVDNYYYLQVSFTHKHPGEMGVSESINRNKIFETKIPFIIEEVL</sequence>
<dbReference type="AlphaFoldDB" id="A0ABD6RWG0"/>
<evidence type="ECO:0000313" key="1">
    <source>
        <dbReference type="EMBL" id="PER42732.1"/>
    </source>
</evidence>